<keyword evidence="2" id="KW-0472">Membrane</keyword>
<evidence type="ECO:0000256" key="1">
    <source>
        <dbReference type="SAM" id="Coils"/>
    </source>
</evidence>
<dbReference type="Proteomes" id="UP000264217">
    <property type="component" value="Unassembled WGS sequence"/>
</dbReference>
<feature type="coiled-coil region" evidence="1">
    <location>
        <begin position="582"/>
        <end position="609"/>
    </location>
</feature>
<proteinExistence type="predicted"/>
<reference evidence="3 4" key="1">
    <citation type="submission" date="2018-08" db="EMBL/GenBank/DDBJ databases">
        <title>Mucilaginibacter sp. MYSH2.</title>
        <authorList>
            <person name="Seo T."/>
        </authorList>
    </citation>
    <scope>NUCLEOTIDE SEQUENCE [LARGE SCALE GENOMIC DNA]</scope>
    <source>
        <strain evidence="3 4">MYSH2</strain>
    </source>
</reference>
<evidence type="ECO:0000313" key="3">
    <source>
        <dbReference type="EMBL" id="RFZ95678.1"/>
    </source>
</evidence>
<keyword evidence="4" id="KW-1185">Reference proteome</keyword>
<dbReference type="AlphaFoldDB" id="A0A372NZW8"/>
<keyword evidence="2" id="KW-0812">Transmembrane</keyword>
<evidence type="ECO:0000256" key="2">
    <source>
        <dbReference type="SAM" id="Phobius"/>
    </source>
</evidence>
<sequence>MLWVVHKHIKATYNMVETTKKRRWLKVLLIVLAVLAVLILVPVLFLNSYLEPKLSDKLKTAVAKGSDSLYTIDFSDAKLNVLQGRVVLYGIKLKPNVDVYRAKRENKEHVPNSLYELHVQRLIVSGVKVADLYFNKRLSISRITLDQPEIIASKYANKPDSGKKDNRTLYQKIEKTFKSVNVGELRLSNIRLKNINYTGPKPSRSELKDMDILGSSLLIDSASQSDTTRFLFFKDVTTQLHNYTSRSADGLYTFKVKAVKLSTQSKKLTVDGLYLTPIDYPTFFKKSKSDRFDIHLENIVLHNFDYNGFQDNQSIDIKKMEIDKGSFGLYSNYNGKLQTTDRLVTFPNWAIREKMPMPVNIDTLDLKQMSFTYSQRNTPTMKFGHVKFNSINGRFLNLTNRKDLLKKNNICTADITSLFMGKGKFDLHFVFNLSDPDYSYAYKGHLAPMDMTIVTPVLMPLSMVKINRGRVTSFDFNVHSTQKVSKGTVSFLYKDLNVDVLRPDYTKKTLISALANTVILKHDNPDDGEKTLRLANVVYIRPKNFPFFKTVWHVLLNGIKNCAGVGPAQEKKLNAQQDTNDKKEQEKIIKKAVKEKEKEDKKFKEKVEEKKKGKA</sequence>
<evidence type="ECO:0000313" key="4">
    <source>
        <dbReference type="Proteomes" id="UP000264217"/>
    </source>
</evidence>
<comment type="caution">
    <text evidence="3">The sequence shown here is derived from an EMBL/GenBank/DDBJ whole genome shotgun (WGS) entry which is preliminary data.</text>
</comment>
<keyword evidence="1" id="KW-0175">Coiled coil</keyword>
<protein>
    <recommendedName>
        <fullName evidence="5">DUF748 domain-containing protein</fullName>
    </recommendedName>
</protein>
<accession>A0A372NZW8</accession>
<organism evidence="3 4">
    <name type="scientific">Mucilaginibacter conchicola</name>
    <dbReference type="NCBI Taxonomy" id="2303333"/>
    <lineage>
        <taxon>Bacteria</taxon>
        <taxon>Pseudomonadati</taxon>
        <taxon>Bacteroidota</taxon>
        <taxon>Sphingobacteriia</taxon>
        <taxon>Sphingobacteriales</taxon>
        <taxon>Sphingobacteriaceae</taxon>
        <taxon>Mucilaginibacter</taxon>
    </lineage>
</organism>
<name>A0A372NZW8_9SPHI</name>
<feature type="transmembrane region" description="Helical" evidence="2">
    <location>
        <begin position="27"/>
        <end position="50"/>
    </location>
</feature>
<evidence type="ECO:0008006" key="5">
    <source>
        <dbReference type="Google" id="ProtNLM"/>
    </source>
</evidence>
<keyword evidence="2" id="KW-1133">Transmembrane helix</keyword>
<gene>
    <name evidence="3" type="ORF">D0C36_09225</name>
</gene>
<dbReference type="EMBL" id="QWDC01000001">
    <property type="protein sequence ID" value="RFZ95678.1"/>
    <property type="molecule type" value="Genomic_DNA"/>
</dbReference>